<dbReference type="InterPro" id="IPR000326">
    <property type="entry name" value="PAP2/HPO"/>
</dbReference>
<dbReference type="Gene3D" id="1.20.144.10">
    <property type="entry name" value="Phosphatidic acid phosphatase type 2/haloperoxidase"/>
    <property type="match status" value="1"/>
</dbReference>
<dbReference type="InterPro" id="IPR036938">
    <property type="entry name" value="PAP2/HPO_sf"/>
</dbReference>
<feature type="transmembrane region" description="Helical" evidence="1">
    <location>
        <begin position="105"/>
        <end position="123"/>
    </location>
</feature>
<name>A0A318HXN5_9BACT</name>
<dbReference type="EMBL" id="QJJX01000006">
    <property type="protein sequence ID" value="PXX23405.1"/>
    <property type="molecule type" value="Genomic_DNA"/>
</dbReference>
<dbReference type="SMART" id="SM00014">
    <property type="entry name" value="acidPPc"/>
    <property type="match status" value="1"/>
</dbReference>
<evidence type="ECO:0000313" key="4">
    <source>
        <dbReference type="Proteomes" id="UP000248314"/>
    </source>
</evidence>
<sequence length="550" mass="60750">MLILKHSTIYHPNKICQPYTNIAAKALYCSHGGIRRLVLAALLFFFAIGIAAKGEHAQYINVQTDSVFITNEANDSTTFAPMQSDSLGDMSANTRAPYRLDKIKVGRGITFVGIPLVIAGIFGKSERHRVYYLHNDFSPKFKTSVDDYLQFAPAALATGLKFFGLPGKSANVRYLTSSGFSFFIMAAFVNSIKYTANQMRPDNSTRNSFPSGHTATAFVAATILHKEYGTTISPLYSIAGYGAATATGIMRMLNNRHWMSDVFCGAGIGIMSTELGYLVSDMLFKDKGLIRPDKEEMVDLRTRPSFFSIRVGGVLGQQKLTMPESFKQILGQHQLLMQFGTASTVGVEAAYFFTPHIGFGTSWQLVGHHVKRLDKVFKEPSPTANFPSNTVFSFPRTGINELCASAGLYLSLPFSQRWAMGGKLTVGRNSIKDITVTANKAGIMAAVGPKDTYYSFRPYSASWDFLTIHGNKALLLGTGLWCTMAYKQNYCWRAYVDFNYSRNKFTATLDPHGWIKQAYTSTKQGDESISETIKKNMVQIGAGTVFSISF</sequence>
<dbReference type="SUPFAM" id="SSF48317">
    <property type="entry name" value="Acid phosphatase/Vanadium-dependent haloperoxidase"/>
    <property type="match status" value="1"/>
</dbReference>
<evidence type="ECO:0000259" key="2">
    <source>
        <dbReference type="SMART" id="SM00014"/>
    </source>
</evidence>
<dbReference type="Proteomes" id="UP000248314">
    <property type="component" value="Unassembled WGS sequence"/>
</dbReference>
<dbReference type="AlphaFoldDB" id="A0A318HXN5"/>
<protein>
    <submittedName>
        <fullName evidence="3">PAP2 superfamily protein</fullName>
    </submittedName>
</protein>
<keyword evidence="1" id="KW-1133">Transmembrane helix</keyword>
<feature type="transmembrane region" description="Helical" evidence="1">
    <location>
        <begin position="34"/>
        <end position="52"/>
    </location>
</feature>
<reference evidence="3 4" key="1">
    <citation type="submission" date="2018-05" db="EMBL/GenBank/DDBJ databases">
        <title>Genomic Encyclopedia of Type Strains, Phase I: the one thousand microbial genomes (KMG-I) project.</title>
        <authorList>
            <person name="Kyrpides N."/>
        </authorList>
    </citation>
    <scope>NUCLEOTIDE SEQUENCE [LARGE SCALE GENOMIC DNA]</scope>
    <source>
        <strain evidence="3 4">DSM 15611</strain>
    </source>
</reference>
<accession>A0A318HXN5</accession>
<dbReference type="OrthoDB" id="9773582at2"/>
<evidence type="ECO:0000256" key="1">
    <source>
        <dbReference type="SAM" id="Phobius"/>
    </source>
</evidence>
<proteinExistence type="predicted"/>
<comment type="caution">
    <text evidence="3">The sequence shown here is derived from an EMBL/GenBank/DDBJ whole genome shotgun (WGS) entry which is preliminary data.</text>
</comment>
<evidence type="ECO:0000313" key="3">
    <source>
        <dbReference type="EMBL" id="PXX23405.1"/>
    </source>
</evidence>
<dbReference type="STRING" id="1122991.GCA_000613445_02843"/>
<gene>
    <name evidence="3" type="ORF">EJ73_00755</name>
</gene>
<keyword evidence="1" id="KW-0472">Membrane</keyword>
<dbReference type="Pfam" id="PF01569">
    <property type="entry name" value="PAP2"/>
    <property type="match status" value="1"/>
</dbReference>
<organism evidence="3 4">
    <name type="scientific">Hoylesella shahii DSM 15611 = JCM 12083</name>
    <dbReference type="NCBI Taxonomy" id="1122991"/>
    <lineage>
        <taxon>Bacteria</taxon>
        <taxon>Pseudomonadati</taxon>
        <taxon>Bacteroidota</taxon>
        <taxon>Bacteroidia</taxon>
        <taxon>Bacteroidales</taxon>
        <taxon>Prevotellaceae</taxon>
        <taxon>Hoylesella</taxon>
    </lineage>
</organism>
<keyword evidence="1" id="KW-0812">Transmembrane</keyword>
<feature type="domain" description="Phosphatidic acid phosphatase type 2/haloperoxidase" evidence="2">
    <location>
        <begin position="175"/>
        <end position="277"/>
    </location>
</feature>
<feature type="transmembrane region" description="Helical" evidence="1">
    <location>
        <begin position="172"/>
        <end position="192"/>
    </location>
</feature>
<keyword evidence="4" id="KW-1185">Reference proteome</keyword>
<feature type="transmembrane region" description="Helical" evidence="1">
    <location>
        <begin position="258"/>
        <end position="279"/>
    </location>
</feature>
<dbReference type="CDD" id="cd03394">
    <property type="entry name" value="PAP2_like_5"/>
    <property type="match status" value="1"/>
</dbReference>